<evidence type="ECO:0000313" key="3">
    <source>
        <dbReference type="Proteomes" id="UP001314229"/>
    </source>
</evidence>
<proteinExistence type="predicted"/>
<organism evidence="2 3">
    <name type="scientific">Scomber scombrus</name>
    <name type="common">Atlantic mackerel</name>
    <name type="synonym">Scomber vernalis</name>
    <dbReference type="NCBI Taxonomy" id="13677"/>
    <lineage>
        <taxon>Eukaryota</taxon>
        <taxon>Metazoa</taxon>
        <taxon>Chordata</taxon>
        <taxon>Craniata</taxon>
        <taxon>Vertebrata</taxon>
        <taxon>Euteleostomi</taxon>
        <taxon>Actinopterygii</taxon>
        <taxon>Neopterygii</taxon>
        <taxon>Teleostei</taxon>
        <taxon>Neoteleostei</taxon>
        <taxon>Acanthomorphata</taxon>
        <taxon>Pelagiaria</taxon>
        <taxon>Scombriformes</taxon>
        <taxon>Scombridae</taxon>
        <taxon>Scomber</taxon>
    </lineage>
</organism>
<evidence type="ECO:0000256" key="1">
    <source>
        <dbReference type="SAM" id="MobiDB-lite"/>
    </source>
</evidence>
<comment type="caution">
    <text evidence="2">The sequence shown here is derived from an EMBL/GenBank/DDBJ whole genome shotgun (WGS) entry which is preliminary data.</text>
</comment>
<sequence length="243" mass="26635">ARGLMPHSREFGPTNQDRLNIMNHARQEYTKRKTELEKGEKRKFGPTKTALEKAQKIMARTNCLLMHFNQVSPEEVAYICPVITEKAKKTQGSDLKSPTPASPASAPPAFEPPPYYEKLVINLPSLPAPPNSPIQALVVRVKGGQVTANVTDGLLHIDKTEKDEKVDRLLKEIKYLTVVAGYALEQSQDAVKAAQRIAETQVMTQPQACSTPQEGGGTTQAKRDIVVIAATSAESCLQATKIY</sequence>
<evidence type="ECO:0000313" key="2">
    <source>
        <dbReference type="EMBL" id="CAK6984781.1"/>
    </source>
</evidence>
<dbReference type="EMBL" id="CAWUFR010002196">
    <property type="protein sequence ID" value="CAK6984781.1"/>
    <property type="molecule type" value="Genomic_DNA"/>
</dbReference>
<dbReference type="AlphaFoldDB" id="A0AAV1QQ58"/>
<gene>
    <name evidence="2" type="ORF">FSCOSCO3_A006987</name>
</gene>
<name>A0AAV1QQ58_SCOSC</name>
<protein>
    <submittedName>
        <fullName evidence="2">Uncharacterized protein</fullName>
    </submittedName>
</protein>
<reference evidence="2 3" key="1">
    <citation type="submission" date="2024-01" db="EMBL/GenBank/DDBJ databases">
        <authorList>
            <person name="Alioto T."/>
            <person name="Alioto T."/>
            <person name="Gomez Garrido J."/>
        </authorList>
    </citation>
    <scope>NUCLEOTIDE SEQUENCE [LARGE SCALE GENOMIC DNA]</scope>
</reference>
<dbReference type="Proteomes" id="UP001314229">
    <property type="component" value="Unassembled WGS sequence"/>
</dbReference>
<accession>A0AAV1QQ58</accession>
<feature type="region of interest" description="Disordered" evidence="1">
    <location>
        <begin position="89"/>
        <end position="110"/>
    </location>
</feature>
<feature type="non-terminal residue" evidence="2">
    <location>
        <position position="1"/>
    </location>
</feature>
<keyword evidence="3" id="KW-1185">Reference proteome</keyword>